<feature type="region of interest" description="Disordered" evidence="1">
    <location>
        <begin position="70"/>
        <end position="133"/>
    </location>
</feature>
<evidence type="ECO:0000259" key="2">
    <source>
        <dbReference type="Pfam" id="PF22911"/>
    </source>
</evidence>
<evidence type="ECO:0000256" key="1">
    <source>
        <dbReference type="SAM" id="MobiDB-lite"/>
    </source>
</evidence>
<dbReference type="GO" id="GO:0005737">
    <property type="term" value="C:cytoplasm"/>
    <property type="evidence" value="ECO:0007669"/>
    <property type="project" value="TreeGrafter"/>
</dbReference>
<proteinExistence type="predicted"/>
<reference evidence="3" key="1">
    <citation type="submission" date="2020-10" db="EMBL/GenBank/DDBJ databases">
        <title>Catharus ustulatus (Swainson's thrush) genome, bCatUst1, primary haplotype v2.</title>
        <authorList>
            <person name="Delmore K."/>
            <person name="Vafadar M."/>
            <person name="Formenti G."/>
            <person name="Chow W."/>
            <person name="Pelan S."/>
            <person name="Howe K."/>
            <person name="Rhie A."/>
            <person name="Mountcastle J."/>
            <person name="Haase B."/>
            <person name="Fedrigo O."/>
            <person name="Jarvis E.D."/>
        </authorList>
    </citation>
    <scope>NUCLEOTIDE SEQUENCE [LARGE SCALE GENOMIC DNA]</scope>
</reference>
<dbReference type="GO" id="GO:0048011">
    <property type="term" value="P:neurotrophin TRK receptor signaling pathway"/>
    <property type="evidence" value="ECO:0007669"/>
    <property type="project" value="InterPro"/>
</dbReference>
<dbReference type="Proteomes" id="UP000694563">
    <property type="component" value="Chromosome 35"/>
</dbReference>
<evidence type="ECO:0000313" key="4">
    <source>
        <dbReference type="Proteomes" id="UP000694563"/>
    </source>
</evidence>
<feature type="domain" description="Proline-rich AKT1 substrate 1 N-terminal" evidence="2">
    <location>
        <begin position="12"/>
        <end position="72"/>
    </location>
</feature>
<dbReference type="Ensembl" id="ENSCUST00005020730.1">
    <property type="protein sequence ID" value="ENSCUSP00005019984.1"/>
    <property type="gene ID" value="ENSCUSG00005012744.1"/>
</dbReference>
<evidence type="ECO:0000313" key="3">
    <source>
        <dbReference type="Ensembl" id="ENSCUSP00005019984.1"/>
    </source>
</evidence>
<feature type="compositionally biased region" description="Pro residues" evidence="1">
    <location>
        <begin position="148"/>
        <end position="165"/>
    </location>
</feature>
<dbReference type="PANTHER" id="PTHR21844:SF2">
    <property type="entry name" value="PROLINE-RICH AKT1 SUBSTRATE 1"/>
    <property type="match status" value="1"/>
</dbReference>
<dbReference type="Pfam" id="PF15798">
    <property type="entry name" value="PRAS"/>
    <property type="match status" value="1"/>
</dbReference>
<dbReference type="AlphaFoldDB" id="A0A8C3UXY6"/>
<dbReference type="Pfam" id="PF22911">
    <property type="entry name" value="PRAS_NT"/>
    <property type="match status" value="1"/>
</dbReference>
<dbReference type="PANTHER" id="PTHR21844">
    <property type="entry name" value="AKT1 SUBSTRATE 1 PROTEIN"/>
    <property type="match status" value="1"/>
</dbReference>
<organism evidence="3 4">
    <name type="scientific">Catharus ustulatus</name>
    <name type="common">Russet-backed thrush</name>
    <name type="synonym">Hylocichla ustulatus</name>
    <dbReference type="NCBI Taxonomy" id="91951"/>
    <lineage>
        <taxon>Eukaryota</taxon>
        <taxon>Metazoa</taxon>
        <taxon>Chordata</taxon>
        <taxon>Craniata</taxon>
        <taxon>Vertebrata</taxon>
        <taxon>Euteleostomi</taxon>
        <taxon>Archelosauria</taxon>
        <taxon>Archosauria</taxon>
        <taxon>Dinosauria</taxon>
        <taxon>Saurischia</taxon>
        <taxon>Theropoda</taxon>
        <taxon>Coelurosauria</taxon>
        <taxon>Aves</taxon>
        <taxon>Neognathae</taxon>
        <taxon>Neoaves</taxon>
        <taxon>Telluraves</taxon>
        <taxon>Australaves</taxon>
        <taxon>Passeriformes</taxon>
        <taxon>Turdidae</taxon>
        <taxon>Catharus</taxon>
    </lineage>
</organism>
<feature type="compositionally biased region" description="Polar residues" evidence="1">
    <location>
        <begin position="76"/>
        <end position="133"/>
    </location>
</feature>
<protein>
    <recommendedName>
        <fullName evidence="2">Proline-rich AKT1 substrate 1 N-terminal domain-containing protein</fullName>
    </recommendedName>
</protein>
<feature type="region of interest" description="Disordered" evidence="1">
    <location>
        <begin position="145"/>
        <end position="172"/>
    </location>
</feature>
<keyword evidence="4" id="KW-1185">Reference proteome</keyword>
<accession>A0A8C3UXY6</accession>
<dbReference type="InterPro" id="IPR055192">
    <property type="entry name" value="PRAS_NT"/>
</dbReference>
<sequence>MSSPPPPECPSPLWAALLGAAERFLAGGGGRDVAILGFLGGPEGVPTLHGPGALGEATRKFLPQIVAAHRELRAQKSAQNPPNSAQKSAQNAPNSAQKSAQNAPNSAQKLAQNAPNSAQNLSENASNLTQNLSENEQHFNFFLFFLPPESPPEEGPPPQSPPGPPLARSLPVTVPSWALRALRAPPGHRDTNNQAPPDLERIAASMRALALRGMGDGTEMFGDLPRPPLLAGDPQ</sequence>
<reference evidence="3" key="2">
    <citation type="submission" date="2025-08" db="UniProtKB">
        <authorList>
            <consortium name="Ensembl"/>
        </authorList>
    </citation>
    <scope>IDENTIFICATION</scope>
</reference>
<name>A0A8C3UXY6_CATUS</name>
<reference evidence="3" key="3">
    <citation type="submission" date="2025-09" db="UniProtKB">
        <authorList>
            <consortium name="Ensembl"/>
        </authorList>
    </citation>
    <scope>IDENTIFICATION</scope>
</reference>
<dbReference type="InterPro" id="IPR026682">
    <property type="entry name" value="AKT1S1"/>
</dbReference>
<dbReference type="GO" id="GO:0032007">
    <property type="term" value="P:negative regulation of TOR signaling"/>
    <property type="evidence" value="ECO:0007669"/>
    <property type="project" value="InterPro"/>
</dbReference>